<evidence type="ECO:0000313" key="2">
    <source>
        <dbReference type="EMBL" id="KAJ8870397.1"/>
    </source>
</evidence>
<reference evidence="2 3" key="1">
    <citation type="submission" date="2023-02" db="EMBL/GenBank/DDBJ databases">
        <title>LHISI_Scaffold_Assembly.</title>
        <authorList>
            <person name="Stuart O.P."/>
            <person name="Cleave R."/>
            <person name="Magrath M.J.L."/>
            <person name="Mikheyev A.S."/>
        </authorList>
    </citation>
    <scope>NUCLEOTIDE SEQUENCE [LARGE SCALE GENOMIC DNA]</scope>
    <source>
        <strain evidence="2">Daus_M_001</strain>
        <tissue evidence="2">Leg muscle</tissue>
    </source>
</reference>
<dbReference type="Proteomes" id="UP001159363">
    <property type="component" value="Chromosome 12"/>
</dbReference>
<proteinExistence type="predicted"/>
<evidence type="ECO:0000256" key="1">
    <source>
        <dbReference type="SAM" id="MobiDB-lite"/>
    </source>
</evidence>
<name>A0ABQ9GDB1_9NEOP</name>
<organism evidence="2 3">
    <name type="scientific">Dryococelus australis</name>
    <dbReference type="NCBI Taxonomy" id="614101"/>
    <lineage>
        <taxon>Eukaryota</taxon>
        <taxon>Metazoa</taxon>
        <taxon>Ecdysozoa</taxon>
        <taxon>Arthropoda</taxon>
        <taxon>Hexapoda</taxon>
        <taxon>Insecta</taxon>
        <taxon>Pterygota</taxon>
        <taxon>Neoptera</taxon>
        <taxon>Polyneoptera</taxon>
        <taxon>Phasmatodea</taxon>
        <taxon>Verophasmatodea</taxon>
        <taxon>Anareolatae</taxon>
        <taxon>Phasmatidae</taxon>
        <taxon>Eurycanthinae</taxon>
        <taxon>Dryococelus</taxon>
    </lineage>
</organism>
<gene>
    <name evidence="2" type="ORF">PR048_029418</name>
</gene>
<keyword evidence="3" id="KW-1185">Reference proteome</keyword>
<sequence length="451" mass="49119">MKSSLGDNLLEVKLTFLYSLTSEWELFLTIFQSEAPMVPFLYDSLEDILLALVEKICELGADETVLEVVSKISGCQYQKLMYVSKHMSRQPQTTAVVGNSAVSLSNLPPLPAANSNHSRQPSILSPLTETDLKLKAILDMGLETIERELHGKNAKFGDIGVRVVKLSEVTLGCLKMQAAGQQLVLVAGELCPSGNLAGNSNNGGVVSTYVATCSCNSFTEFSPEGCYRIIVAVTKRERCRRRMTKEDLEESTKVGKVVDGAGMAMTVVEKQQTAWKPCSGGSFIVISPAWMHSEGRGGKLALPSWGLDLTTTLGTWWGPQYALEVRLHWLRSYTWVLLASCKSPQPSERPSLLAGACSGDADGHQTDKLYRNYEDDFYSSGSGQDKSPKSIPATESEIEEEIEDIDEVSNISASWLSTVSGRQALGAKVTMRSTPTPRTRVPKTSSNKGMA</sequence>
<comment type="caution">
    <text evidence="2">The sequence shown here is derived from an EMBL/GenBank/DDBJ whole genome shotgun (WGS) entry which is preliminary data.</text>
</comment>
<protein>
    <submittedName>
        <fullName evidence="2">Uncharacterized protein</fullName>
    </submittedName>
</protein>
<dbReference type="EMBL" id="JARBHB010000013">
    <property type="protein sequence ID" value="KAJ8870397.1"/>
    <property type="molecule type" value="Genomic_DNA"/>
</dbReference>
<accession>A0ABQ9GDB1</accession>
<evidence type="ECO:0000313" key="3">
    <source>
        <dbReference type="Proteomes" id="UP001159363"/>
    </source>
</evidence>
<feature type="region of interest" description="Disordered" evidence="1">
    <location>
        <begin position="426"/>
        <end position="451"/>
    </location>
</feature>
<feature type="compositionally biased region" description="Polar residues" evidence="1">
    <location>
        <begin position="431"/>
        <end position="451"/>
    </location>
</feature>